<evidence type="ECO:0000256" key="1">
    <source>
        <dbReference type="SAM" id="Phobius"/>
    </source>
</evidence>
<keyword evidence="1" id="KW-0472">Membrane</keyword>
<gene>
    <name evidence="2" type="ORF">ZIOFF_023845</name>
</gene>
<protein>
    <submittedName>
        <fullName evidence="2">Uncharacterized protein</fullName>
    </submittedName>
</protein>
<keyword evidence="1" id="KW-1133">Transmembrane helix</keyword>
<dbReference type="Pfam" id="PF05212">
    <property type="entry name" value="DUF707"/>
    <property type="match status" value="1"/>
</dbReference>
<reference evidence="2 3" key="1">
    <citation type="submission" date="2020-08" db="EMBL/GenBank/DDBJ databases">
        <title>Plant Genome Project.</title>
        <authorList>
            <person name="Zhang R.-G."/>
        </authorList>
    </citation>
    <scope>NUCLEOTIDE SEQUENCE [LARGE SCALE GENOMIC DNA]</scope>
    <source>
        <tissue evidence="2">Rhizome</tissue>
    </source>
</reference>
<keyword evidence="1" id="KW-0812">Transmembrane</keyword>
<feature type="transmembrane region" description="Helical" evidence="1">
    <location>
        <begin position="75"/>
        <end position="94"/>
    </location>
</feature>
<accession>A0A8J5HB65</accession>
<evidence type="ECO:0000313" key="2">
    <source>
        <dbReference type="EMBL" id="KAG6513515.1"/>
    </source>
</evidence>
<evidence type="ECO:0000313" key="3">
    <source>
        <dbReference type="Proteomes" id="UP000734854"/>
    </source>
</evidence>
<dbReference type="Proteomes" id="UP000734854">
    <property type="component" value="Unassembled WGS sequence"/>
</dbReference>
<organism evidence="2 3">
    <name type="scientific">Zingiber officinale</name>
    <name type="common">Ginger</name>
    <name type="synonym">Amomum zingiber</name>
    <dbReference type="NCBI Taxonomy" id="94328"/>
    <lineage>
        <taxon>Eukaryota</taxon>
        <taxon>Viridiplantae</taxon>
        <taxon>Streptophyta</taxon>
        <taxon>Embryophyta</taxon>
        <taxon>Tracheophyta</taxon>
        <taxon>Spermatophyta</taxon>
        <taxon>Magnoliopsida</taxon>
        <taxon>Liliopsida</taxon>
        <taxon>Zingiberales</taxon>
        <taxon>Zingiberaceae</taxon>
        <taxon>Zingiber</taxon>
    </lineage>
</organism>
<dbReference type="AlphaFoldDB" id="A0A8J5HB65"/>
<sequence>MGENILCEKIPLRNPLMFPCPRNKCDGSSSPLLAARDFACAIENPLLQLRSRGGKKEKRPPITDHSSRRLCYCSIWNVAAFLFFSFIIGTAYIATDYKEKMIAGSLTGFANITQSFSRKSTFNLESTQSDLCKSPCKASGSEPLPKGIISRTSDMEMVPLWGAPKKKKITSSQKNLLAMAVGIKQKEIVDKIVMKFASSNCMVMLFHYDGIVDKWKDLQWSDSALHISAMNQTKWWFAKRFLHPDMVAPYKYIFLWDEDLGVENFHPERYLTIVEREGLEISQPALDPAKSSRVHHQITARQSHGDIHRWIEMMAPVFSRASWRCVWHMIQSDLIHAWGLDLKLGYCAQGDRIKNIGVVDGEYIVHKALPTLGGLDKKEISPGKPTTNDRFAVRIRSSIELKIFKNRWREAVTEDNCWTDPYRE</sequence>
<name>A0A8J5HB65_ZINOF</name>
<dbReference type="InterPro" id="IPR007877">
    <property type="entry name" value="DUF707"/>
</dbReference>
<keyword evidence="3" id="KW-1185">Reference proteome</keyword>
<dbReference type="PANTHER" id="PTHR31210:SF11">
    <property type="entry name" value="KETOGLUTARATE REDUCTASE TRANS-SPLICING-LIKE PROTEIN, PUTATIVE (DUF707)-RELATED"/>
    <property type="match status" value="1"/>
</dbReference>
<comment type="caution">
    <text evidence="2">The sequence shown here is derived from an EMBL/GenBank/DDBJ whole genome shotgun (WGS) entry which is preliminary data.</text>
</comment>
<dbReference type="EMBL" id="JACMSC010000007">
    <property type="protein sequence ID" value="KAG6513515.1"/>
    <property type="molecule type" value="Genomic_DNA"/>
</dbReference>
<dbReference type="PANTHER" id="PTHR31210">
    <property type="entry name" value="OS06G0731900 PROTEIN"/>
    <property type="match status" value="1"/>
</dbReference>
<proteinExistence type="predicted"/>